<accession>A0A8J5WP72</accession>
<evidence type="ECO:0000313" key="3">
    <source>
        <dbReference type="Proteomes" id="UP000729402"/>
    </source>
</evidence>
<proteinExistence type="predicted"/>
<reference evidence="2" key="2">
    <citation type="submission" date="2021-02" db="EMBL/GenBank/DDBJ databases">
        <authorList>
            <person name="Kimball J.A."/>
            <person name="Haas M.W."/>
            <person name="Macchietto M."/>
            <person name="Kono T."/>
            <person name="Duquette J."/>
            <person name="Shao M."/>
        </authorList>
    </citation>
    <scope>NUCLEOTIDE SEQUENCE</scope>
    <source>
        <tissue evidence="2">Fresh leaf tissue</tissue>
    </source>
</reference>
<name>A0A8J5WP72_ZIZPA</name>
<evidence type="ECO:0000313" key="2">
    <source>
        <dbReference type="EMBL" id="KAG8092259.1"/>
    </source>
</evidence>
<protein>
    <submittedName>
        <fullName evidence="2">Uncharacterized protein</fullName>
    </submittedName>
</protein>
<keyword evidence="3" id="KW-1185">Reference proteome</keyword>
<dbReference type="AlphaFoldDB" id="A0A8J5WP72"/>
<gene>
    <name evidence="2" type="ORF">GUJ93_ZPchr0012g22104</name>
</gene>
<dbReference type="Proteomes" id="UP000729402">
    <property type="component" value="Unassembled WGS sequence"/>
</dbReference>
<organism evidence="2 3">
    <name type="scientific">Zizania palustris</name>
    <name type="common">Northern wild rice</name>
    <dbReference type="NCBI Taxonomy" id="103762"/>
    <lineage>
        <taxon>Eukaryota</taxon>
        <taxon>Viridiplantae</taxon>
        <taxon>Streptophyta</taxon>
        <taxon>Embryophyta</taxon>
        <taxon>Tracheophyta</taxon>
        <taxon>Spermatophyta</taxon>
        <taxon>Magnoliopsida</taxon>
        <taxon>Liliopsida</taxon>
        <taxon>Poales</taxon>
        <taxon>Poaceae</taxon>
        <taxon>BOP clade</taxon>
        <taxon>Oryzoideae</taxon>
        <taxon>Oryzeae</taxon>
        <taxon>Zizaniinae</taxon>
        <taxon>Zizania</taxon>
    </lineage>
</organism>
<comment type="caution">
    <text evidence="2">The sequence shown here is derived from an EMBL/GenBank/DDBJ whole genome shotgun (WGS) entry which is preliminary data.</text>
</comment>
<feature type="region of interest" description="Disordered" evidence="1">
    <location>
        <begin position="1"/>
        <end position="53"/>
    </location>
</feature>
<dbReference type="EMBL" id="JAAALK010000080">
    <property type="protein sequence ID" value="KAG8092259.1"/>
    <property type="molecule type" value="Genomic_DNA"/>
</dbReference>
<reference evidence="2" key="1">
    <citation type="journal article" date="2021" name="bioRxiv">
        <title>Whole Genome Assembly and Annotation of Northern Wild Rice, Zizania palustris L., Supports a Whole Genome Duplication in the Zizania Genus.</title>
        <authorList>
            <person name="Haas M."/>
            <person name="Kono T."/>
            <person name="Macchietto M."/>
            <person name="Millas R."/>
            <person name="McGilp L."/>
            <person name="Shao M."/>
            <person name="Duquette J."/>
            <person name="Hirsch C.N."/>
            <person name="Kimball J."/>
        </authorList>
    </citation>
    <scope>NUCLEOTIDE SEQUENCE</scope>
    <source>
        <tissue evidence="2">Fresh leaf tissue</tissue>
    </source>
</reference>
<evidence type="ECO:0000256" key="1">
    <source>
        <dbReference type="SAM" id="MobiDB-lite"/>
    </source>
</evidence>
<sequence length="76" mass="7895">MMACEDGGAHPLHTTAASFPPLTPPAMAGKLKPGPTASKSTPNLPHPVTPNPRRECAARRCSIAVCYLAASGDFRP</sequence>